<dbReference type="InterPro" id="IPR026891">
    <property type="entry name" value="Fn3-like"/>
</dbReference>
<dbReference type="RefSeq" id="WP_310022584.1">
    <property type="nucleotide sequence ID" value="NZ_JAVDUM010000016.1"/>
</dbReference>
<dbReference type="EMBL" id="JAVDUM010000016">
    <property type="protein sequence ID" value="MDR6868598.1"/>
    <property type="molecule type" value="Genomic_DNA"/>
</dbReference>
<dbReference type="InterPro" id="IPR036962">
    <property type="entry name" value="Glyco_hydro_3_N_sf"/>
</dbReference>
<dbReference type="Pfam" id="PF00933">
    <property type="entry name" value="Glyco_hydro_3"/>
    <property type="match status" value="1"/>
</dbReference>
<accession>A0ABU1SHV1</accession>
<keyword evidence="4" id="KW-0326">Glycosidase</keyword>
<dbReference type="Pfam" id="PF01915">
    <property type="entry name" value="Glyco_hydro_3_C"/>
    <property type="match status" value="1"/>
</dbReference>
<dbReference type="PANTHER" id="PTHR42715:SF10">
    <property type="entry name" value="BETA-GLUCOSIDASE"/>
    <property type="match status" value="1"/>
</dbReference>
<evidence type="ECO:0000313" key="5">
    <source>
        <dbReference type="Proteomes" id="UP001259347"/>
    </source>
</evidence>
<dbReference type="Gene3D" id="3.20.20.300">
    <property type="entry name" value="Glycoside hydrolase, family 3, N-terminal domain"/>
    <property type="match status" value="1"/>
</dbReference>
<evidence type="ECO:0000313" key="4">
    <source>
        <dbReference type="EMBL" id="MDR6868598.1"/>
    </source>
</evidence>
<dbReference type="PRINTS" id="PR00133">
    <property type="entry name" value="GLHYDRLASE3"/>
</dbReference>
<evidence type="ECO:0000259" key="3">
    <source>
        <dbReference type="SMART" id="SM01217"/>
    </source>
</evidence>
<reference evidence="4 5" key="1">
    <citation type="submission" date="2023-07" db="EMBL/GenBank/DDBJ databases">
        <title>Sorghum-associated microbial communities from plants grown in Nebraska, USA.</title>
        <authorList>
            <person name="Schachtman D."/>
        </authorList>
    </citation>
    <scope>NUCLEOTIDE SEQUENCE [LARGE SCALE GENOMIC DNA]</scope>
    <source>
        <strain evidence="4 5">2980</strain>
    </source>
</reference>
<dbReference type="InterPro" id="IPR036881">
    <property type="entry name" value="Glyco_hydro_3_C_sf"/>
</dbReference>
<gene>
    <name evidence="4" type="ORF">J2Y69_003222</name>
</gene>
<keyword evidence="2 4" id="KW-0378">Hydrolase</keyword>
<dbReference type="PANTHER" id="PTHR42715">
    <property type="entry name" value="BETA-GLUCOSIDASE"/>
    <property type="match status" value="1"/>
</dbReference>
<dbReference type="Gene3D" id="3.40.50.1700">
    <property type="entry name" value="Glycoside hydrolase family 3 C-terminal domain"/>
    <property type="match status" value="1"/>
</dbReference>
<dbReference type="GO" id="GO:0008422">
    <property type="term" value="F:beta-glucosidase activity"/>
    <property type="evidence" value="ECO:0007669"/>
    <property type="project" value="UniProtKB-EC"/>
</dbReference>
<name>A0ABU1SHV1_9MICO</name>
<organism evidence="4 5">
    <name type="scientific">Microbacterium resistens</name>
    <dbReference type="NCBI Taxonomy" id="156977"/>
    <lineage>
        <taxon>Bacteria</taxon>
        <taxon>Bacillati</taxon>
        <taxon>Actinomycetota</taxon>
        <taxon>Actinomycetes</taxon>
        <taxon>Micrococcales</taxon>
        <taxon>Microbacteriaceae</taxon>
        <taxon>Microbacterium</taxon>
    </lineage>
</organism>
<dbReference type="SUPFAM" id="SSF51445">
    <property type="entry name" value="(Trans)glycosidases"/>
    <property type="match status" value="1"/>
</dbReference>
<comment type="caution">
    <text evidence="4">The sequence shown here is derived from an EMBL/GenBank/DDBJ whole genome shotgun (WGS) entry which is preliminary data.</text>
</comment>
<dbReference type="Proteomes" id="UP001259347">
    <property type="component" value="Unassembled WGS sequence"/>
</dbReference>
<dbReference type="InterPro" id="IPR017853">
    <property type="entry name" value="GH"/>
</dbReference>
<evidence type="ECO:0000256" key="1">
    <source>
        <dbReference type="ARBA" id="ARBA00005336"/>
    </source>
</evidence>
<dbReference type="Pfam" id="PF14310">
    <property type="entry name" value="Fn3-like"/>
    <property type="match status" value="1"/>
</dbReference>
<proteinExistence type="inferred from homology"/>
<dbReference type="Gene3D" id="2.60.120.260">
    <property type="entry name" value="Galactose-binding domain-like"/>
    <property type="match status" value="1"/>
</dbReference>
<protein>
    <submittedName>
        <fullName evidence="4">Beta-glucosidase</fullName>
        <ecNumber evidence="4">3.2.1.21</ecNumber>
    </submittedName>
</protein>
<feature type="domain" description="Fibronectin type III-like" evidence="3">
    <location>
        <begin position="708"/>
        <end position="771"/>
    </location>
</feature>
<keyword evidence="5" id="KW-1185">Reference proteome</keyword>
<dbReference type="InterPro" id="IPR050288">
    <property type="entry name" value="Cellulose_deg_GH3"/>
</dbReference>
<dbReference type="SUPFAM" id="SSF52279">
    <property type="entry name" value="Beta-D-glucan exohydrolase, C-terminal domain"/>
    <property type="match status" value="1"/>
</dbReference>
<dbReference type="EC" id="3.2.1.21" evidence="4"/>
<comment type="similarity">
    <text evidence="1">Belongs to the glycosyl hydrolase 3 family.</text>
</comment>
<dbReference type="Gene3D" id="2.60.40.10">
    <property type="entry name" value="Immunoglobulins"/>
    <property type="match status" value="1"/>
</dbReference>
<dbReference type="InterPro" id="IPR013783">
    <property type="entry name" value="Ig-like_fold"/>
</dbReference>
<dbReference type="SMART" id="SM01217">
    <property type="entry name" value="Fn3_like"/>
    <property type="match status" value="1"/>
</dbReference>
<dbReference type="InterPro" id="IPR002772">
    <property type="entry name" value="Glyco_hydro_3_C"/>
</dbReference>
<dbReference type="InterPro" id="IPR001764">
    <property type="entry name" value="Glyco_hydro_3_N"/>
</dbReference>
<sequence>MTTTGTFSHIPLARRATALTGADGWRTAALDAAGLPALALSDGPSGVRGGSFGTEADGTLLPNATALAASWDESLVARAGMLLGREARRAGIDWLLAPVLNLHRTPFGGRHFECFSEDPHLTSEIGVAIIRGIQSAGVSATAKHFVGNESETGRLEYDARIDERTLRELYLAPFEAAVRRGGVDAVMAAYNSVNGTRATEDRRLLTDILRGEWGFRGAVVSDWGAARTTTATAEAGVDLVMPGPDGPWGDALVDAVRDGLLPERVIDEKLAALTTVARRREAIPAPSDEDADELLVTLAAEGMVLLENDGVLPLAHADRIALIGPGATDLTLQGGGSARVRPVPTRPLGSELADLLGPSTSIVVEPGTSIRRTLAPLADARVPGGLRVTFERADGTVAEVRTLRHGDIVFDDAVPSDAALVRVSTRLHLPEPGVHQLGIRGNGRFSARIADAPAETFTLPVPDRDPLSPLVEPAEHRVAVHGGADVDIDVTLLWDPAAEWHLVDLGHAAPAPEDDDPFDRAVRAAAGADVAIVVVGTTAEHESEGFDRDSLSLPGRQDDLVRAVSAVCARTVVVVNAGSPVLLPWWDQVSAVLWAWFPGQGGARAIAECLRGVREPGGRLPTAIPRTIDGLPSVRPIDGMIQYAERERFGTRGPAAVHYPLGHGLGYTAWRALAASARRDESAGDDGVGVGATVEAIVRNTGARTGKHVVQVFLETADEAPRLVGFAPVVLPPCAEATVSVPLRPEALRRWHHDGWRALTGPLRLLVGGHGAPPLPIDLAPAGIQTAVPPSTDPSA</sequence>
<evidence type="ECO:0000256" key="2">
    <source>
        <dbReference type="ARBA" id="ARBA00022801"/>
    </source>
</evidence>